<dbReference type="EMBL" id="CAFBMT010000005">
    <property type="protein sequence ID" value="CAB4927527.1"/>
    <property type="molecule type" value="Genomic_DNA"/>
</dbReference>
<organism evidence="4">
    <name type="scientific">freshwater metagenome</name>
    <dbReference type="NCBI Taxonomy" id="449393"/>
    <lineage>
        <taxon>unclassified sequences</taxon>
        <taxon>metagenomes</taxon>
        <taxon>ecological metagenomes</taxon>
    </lineage>
</organism>
<evidence type="ECO:0000313" key="4">
    <source>
        <dbReference type="EMBL" id="CAB4853171.1"/>
    </source>
</evidence>
<evidence type="ECO:0000313" key="1">
    <source>
        <dbReference type="EMBL" id="CAB4363251.1"/>
    </source>
</evidence>
<protein>
    <submittedName>
        <fullName evidence="4">Unannotated protein</fullName>
    </submittedName>
</protein>
<dbReference type="EMBL" id="CAFAAV010000051">
    <property type="protein sequence ID" value="CAB4813098.1"/>
    <property type="molecule type" value="Genomic_DNA"/>
</dbReference>
<proteinExistence type="predicted"/>
<name>A0A6J7C7B7_9ZZZZ</name>
<accession>A0A6J7C7B7</accession>
<dbReference type="EMBL" id="CAFBIY010000210">
    <property type="protein sequence ID" value="CAB4853171.1"/>
    <property type="molecule type" value="Genomic_DNA"/>
</dbReference>
<dbReference type="EMBL" id="CAEZYF010000014">
    <property type="protein sequence ID" value="CAB4732237.1"/>
    <property type="molecule type" value="Genomic_DNA"/>
</dbReference>
<reference evidence="4" key="1">
    <citation type="submission" date="2020-05" db="EMBL/GenBank/DDBJ databases">
        <authorList>
            <person name="Chiriac C."/>
            <person name="Salcher M."/>
            <person name="Ghai R."/>
            <person name="Kavagutti S V."/>
        </authorList>
    </citation>
    <scope>NUCLEOTIDE SEQUENCE</scope>
</reference>
<evidence type="ECO:0000313" key="5">
    <source>
        <dbReference type="EMBL" id="CAB4927527.1"/>
    </source>
</evidence>
<evidence type="ECO:0000313" key="3">
    <source>
        <dbReference type="EMBL" id="CAB4813098.1"/>
    </source>
</evidence>
<evidence type="ECO:0000313" key="6">
    <source>
        <dbReference type="EMBL" id="CAB5015327.1"/>
    </source>
</evidence>
<dbReference type="PROSITE" id="PS51257">
    <property type="entry name" value="PROKAR_LIPOPROTEIN"/>
    <property type="match status" value="1"/>
</dbReference>
<dbReference type="AlphaFoldDB" id="A0A6J7C7B7"/>
<sequence length="115" mass="11639">MNRTARVLVATIAVAGAFTLSGCKAVEKGIKAISPTTSTVAGQTAPAGGGDPNANAVSCTTERQMFQLAVDSYTMLESKPPASEAAMVPDYLVAESKLMDLTADGMVVAAPNSGC</sequence>
<gene>
    <name evidence="2" type="ORF">UFOPK2656_02209</name>
    <name evidence="3" type="ORF">UFOPK3099_00881</name>
    <name evidence="4" type="ORF">UFOPK3267_02696</name>
    <name evidence="5" type="ORF">UFOPK3651_01266</name>
    <name evidence="6" type="ORF">UFOPK3931_03037</name>
    <name evidence="1" type="ORF">UFOPK4189_01033</name>
</gene>
<evidence type="ECO:0000313" key="2">
    <source>
        <dbReference type="EMBL" id="CAB4732237.1"/>
    </source>
</evidence>
<dbReference type="EMBL" id="CAFBOL010000130">
    <property type="protein sequence ID" value="CAB5015327.1"/>
    <property type="molecule type" value="Genomic_DNA"/>
</dbReference>
<dbReference type="EMBL" id="CAESGF010000005">
    <property type="protein sequence ID" value="CAB4363251.1"/>
    <property type="molecule type" value="Genomic_DNA"/>
</dbReference>